<accession>A0A381UMV7</accession>
<name>A0A381UMV7_9ZZZZ</name>
<organism evidence="1">
    <name type="scientific">marine metagenome</name>
    <dbReference type="NCBI Taxonomy" id="408172"/>
    <lineage>
        <taxon>unclassified sequences</taxon>
        <taxon>metagenomes</taxon>
        <taxon>ecological metagenomes</taxon>
    </lineage>
</organism>
<reference evidence="1" key="1">
    <citation type="submission" date="2018-05" db="EMBL/GenBank/DDBJ databases">
        <authorList>
            <person name="Lanie J.A."/>
            <person name="Ng W.-L."/>
            <person name="Kazmierczak K.M."/>
            <person name="Andrzejewski T.M."/>
            <person name="Davidsen T.M."/>
            <person name="Wayne K.J."/>
            <person name="Tettelin H."/>
            <person name="Glass J.I."/>
            <person name="Rusch D."/>
            <person name="Podicherti R."/>
            <person name="Tsui H.-C.T."/>
            <person name="Winkler M.E."/>
        </authorList>
    </citation>
    <scope>NUCLEOTIDE SEQUENCE</scope>
</reference>
<sequence>MSLGNCVLVRIGWFELGFSKRGQFHVDRFARWV</sequence>
<protein>
    <submittedName>
        <fullName evidence="1">Uncharacterized protein</fullName>
    </submittedName>
</protein>
<dbReference type="EMBL" id="UINC01006540">
    <property type="protein sequence ID" value="SVA28153.1"/>
    <property type="molecule type" value="Genomic_DNA"/>
</dbReference>
<gene>
    <name evidence="1" type="ORF">METZ01_LOCUS81007</name>
</gene>
<evidence type="ECO:0000313" key="1">
    <source>
        <dbReference type="EMBL" id="SVA28153.1"/>
    </source>
</evidence>
<dbReference type="AlphaFoldDB" id="A0A381UMV7"/>
<proteinExistence type="predicted"/>